<evidence type="ECO:0000313" key="1">
    <source>
        <dbReference type="Ensembl" id="ENSLLEP00000003118.1"/>
    </source>
</evidence>
<dbReference type="GeneTree" id="ENSGT00940000164115"/>
<proteinExistence type="predicted"/>
<dbReference type="Ensembl" id="ENSLLET00000003256.1">
    <property type="protein sequence ID" value="ENSLLEP00000003118.1"/>
    <property type="gene ID" value="ENSLLEG00000002001.1"/>
</dbReference>
<keyword evidence="2" id="KW-1185">Reference proteome</keyword>
<evidence type="ECO:0008006" key="3">
    <source>
        <dbReference type="Google" id="ProtNLM"/>
    </source>
</evidence>
<dbReference type="OrthoDB" id="10051449at2759"/>
<name>A0A8C5LWH2_9ANUR</name>
<dbReference type="AlphaFoldDB" id="A0A8C5LWH2"/>
<dbReference type="Proteomes" id="UP000694569">
    <property type="component" value="Unplaced"/>
</dbReference>
<protein>
    <recommendedName>
        <fullName evidence="3">DDE Tnp4 domain-containing protein</fullName>
    </recommendedName>
</protein>
<evidence type="ECO:0000313" key="2">
    <source>
        <dbReference type="Proteomes" id="UP000694569"/>
    </source>
</evidence>
<reference evidence="1" key="2">
    <citation type="submission" date="2025-09" db="UniProtKB">
        <authorList>
            <consortium name="Ensembl"/>
        </authorList>
    </citation>
    <scope>IDENTIFICATION</scope>
</reference>
<reference evidence="1" key="1">
    <citation type="submission" date="2025-08" db="UniProtKB">
        <authorList>
            <consortium name="Ensembl"/>
        </authorList>
    </citation>
    <scope>IDENTIFICATION</scope>
</reference>
<organism evidence="1 2">
    <name type="scientific">Leptobrachium leishanense</name>
    <name type="common">Leishan spiny toad</name>
    <dbReference type="NCBI Taxonomy" id="445787"/>
    <lineage>
        <taxon>Eukaryota</taxon>
        <taxon>Metazoa</taxon>
        <taxon>Chordata</taxon>
        <taxon>Craniata</taxon>
        <taxon>Vertebrata</taxon>
        <taxon>Euteleostomi</taxon>
        <taxon>Amphibia</taxon>
        <taxon>Batrachia</taxon>
        <taxon>Anura</taxon>
        <taxon>Pelobatoidea</taxon>
        <taxon>Megophryidae</taxon>
        <taxon>Leptobrachium</taxon>
    </lineage>
</organism>
<accession>A0A8C5LWH2</accession>
<sequence length="241" mass="27729">MCYLYQKRKKKGRCWVHPINSARHNHGHFVTLYRPLREKDPVKFFNYLPMSINSFDELVSKVREPLMKRETNMRTAIPPEEMLVITLRYLASECSLQDLHYNFHIGRSTAGEIVRKVCQTIWDTMKEECIPTPTEEAWAGISAGFQDRTNFPNGLGAVDGKHVCIVKPLQSGSLYQNYKHYFSNICICRGRGIWAVNTFAAPIFGDTPDCQETCVQLSPVVGEMLHGMHLRHPEQQMENIP</sequence>